<keyword evidence="2" id="KW-1185">Reference proteome</keyword>
<name>A0AAU9ISC6_9CILI</name>
<accession>A0AAU9ISC6</accession>
<proteinExistence type="predicted"/>
<dbReference type="EMBL" id="CAJZBQ010000004">
    <property type="protein sequence ID" value="CAG9311198.1"/>
    <property type="molecule type" value="Genomic_DNA"/>
</dbReference>
<gene>
    <name evidence="1" type="ORF">BSTOLATCC_MIC3490</name>
</gene>
<dbReference type="AlphaFoldDB" id="A0AAU9ISC6"/>
<organism evidence="1 2">
    <name type="scientific">Blepharisma stoltei</name>
    <dbReference type="NCBI Taxonomy" id="1481888"/>
    <lineage>
        <taxon>Eukaryota</taxon>
        <taxon>Sar</taxon>
        <taxon>Alveolata</taxon>
        <taxon>Ciliophora</taxon>
        <taxon>Postciliodesmatophora</taxon>
        <taxon>Heterotrichea</taxon>
        <taxon>Heterotrichida</taxon>
        <taxon>Blepharismidae</taxon>
        <taxon>Blepharisma</taxon>
    </lineage>
</organism>
<reference evidence="1" key="1">
    <citation type="submission" date="2021-09" db="EMBL/GenBank/DDBJ databases">
        <authorList>
            <consortium name="AG Swart"/>
            <person name="Singh M."/>
            <person name="Singh A."/>
            <person name="Seah K."/>
            <person name="Emmerich C."/>
        </authorList>
    </citation>
    <scope>NUCLEOTIDE SEQUENCE</scope>
    <source>
        <strain evidence="1">ATCC30299</strain>
    </source>
</reference>
<protein>
    <submittedName>
        <fullName evidence="1">Uncharacterized protein</fullName>
    </submittedName>
</protein>
<comment type="caution">
    <text evidence="1">The sequence shown here is derived from an EMBL/GenBank/DDBJ whole genome shotgun (WGS) entry which is preliminary data.</text>
</comment>
<sequence>MEFACKSWRKKNWRKRRCECNKILDLYNIGVEDYERSLGRRNQVLNEIELNLKKKAENVKYGQNFLDENNWSWRGRKKKKKNLENISPLKGDNR</sequence>
<dbReference type="Proteomes" id="UP001162131">
    <property type="component" value="Unassembled WGS sequence"/>
</dbReference>
<evidence type="ECO:0000313" key="2">
    <source>
        <dbReference type="Proteomes" id="UP001162131"/>
    </source>
</evidence>
<evidence type="ECO:0000313" key="1">
    <source>
        <dbReference type="EMBL" id="CAG9311198.1"/>
    </source>
</evidence>